<dbReference type="SUPFAM" id="SSF53335">
    <property type="entry name" value="S-adenosyl-L-methionine-dependent methyltransferases"/>
    <property type="match status" value="1"/>
</dbReference>
<feature type="binding site" evidence="4">
    <location>
        <begin position="178"/>
        <end position="179"/>
    </location>
    <ligand>
        <name>S-methyl-5'-thioadenosine</name>
        <dbReference type="ChEBI" id="CHEBI:17509"/>
    </ligand>
</feature>
<evidence type="ECO:0000256" key="2">
    <source>
        <dbReference type="ARBA" id="ARBA00022679"/>
    </source>
</evidence>
<dbReference type="Proteomes" id="UP000809829">
    <property type="component" value="Unassembled WGS sequence"/>
</dbReference>
<dbReference type="Pfam" id="PF01564">
    <property type="entry name" value="Spermine_synth"/>
    <property type="match status" value="1"/>
</dbReference>
<accession>A0ABS2QUX5</accession>
<evidence type="ECO:0000256" key="3">
    <source>
        <dbReference type="ARBA" id="ARBA00023115"/>
    </source>
</evidence>
<feature type="domain" description="PABS" evidence="6">
    <location>
        <begin position="45"/>
        <end position="275"/>
    </location>
</feature>
<dbReference type="RefSeq" id="WP_205186936.1">
    <property type="nucleotide sequence ID" value="NZ_JAFBFC010000003.1"/>
</dbReference>
<keyword evidence="4" id="KW-0745">Spermidine biosynthesis</keyword>
<evidence type="ECO:0000256" key="5">
    <source>
        <dbReference type="PROSITE-ProRule" id="PRU00354"/>
    </source>
</evidence>
<evidence type="ECO:0000259" key="6">
    <source>
        <dbReference type="PROSITE" id="PS51006"/>
    </source>
</evidence>
<dbReference type="InterPro" id="IPR030373">
    <property type="entry name" value="PABS_CS"/>
</dbReference>
<comment type="similarity">
    <text evidence="1 4">Belongs to the spermidine/spermine synthase family.</text>
</comment>
<sequence>MLNKKPANLWLSPYYHKKRDYSQNKTRNVPTKVTNNKKAVNTTVDEWDQISLQAIQQQNHNMIIQENSPYQHVQLVEATDLRLYLDEQLQFSSLDEHIYHEALVHPAFLFVPHASRVLIVGGGDGLALREVLKYQQVLHVDLVDLDPIVLNAAANNPNLVTLNKQSFYDSRANIHCQDANKFLTGNIPPYDIIIVDFPDPTNEITSNLYTVEFYTNIHRFLSDDGIIVCQSNSPEDTPIVYWSIAKTIQSAGFNVTSYHTIVPSFGDWGFHLASKTQLTRNNSRLQVQTITLRNNIEKLFSFPTSINSMKEQAIINSKQSLSLHETFLKEIKDL</sequence>
<dbReference type="GO" id="GO:0004766">
    <property type="term" value="F:spermidine synthase activity"/>
    <property type="evidence" value="ECO:0007669"/>
    <property type="project" value="UniProtKB-EC"/>
</dbReference>
<comment type="caution">
    <text evidence="4">Lacks conserved residue(s) required for the propagation of feature annotation.</text>
</comment>
<feature type="binding site" evidence="4">
    <location>
        <position position="71"/>
    </location>
    <ligand>
        <name>S-methyl-5'-thioadenosine</name>
        <dbReference type="ChEBI" id="CHEBI:17509"/>
    </ligand>
</feature>
<dbReference type="PANTHER" id="PTHR43317">
    <property type="entry name" value="THERMOSPERMINE SYNTHASE ACAULIS5"/>
    <property type="match status" value="1"/>
</dbReference>
<feature type="binding site" evidence="4">
    <location>
        <position position="100"/>
    </location>
    <ligand>
        <name>spermidine</name>
        <dbReference type="ChEBI" id="CHEBI:57834"/>
    </ligand>
</feature>
<feature type="binding site" evidence="4">
    <location>
        <position position="144"/>
    </location>
    <ligand>
        <name>S-methyl-5'-thioadenosine</name>
        <dbReference type="ChEBI" id="CHEBI:17509"/>
    </ligand>
</feature>
<evidence type="ECO:0000313" key="8">
    <source>
        <dbReference type="Proteomes" id="UP000809829"/>
    </source>
</evidence>
<keyword evidence="8" id="KW-1185">Reference proteome</keyword>
<name>A0ABS2QUX5_9BACI</name>
<comment type="catalytic activity">
    <reaction evidence="4">
        <text>S-adenosyl 3-(methylsulfanyl)propylamine + putrescine = S-methyl-5'-thioadenosine + spermidine + H(+)</text>
        <dbReference type="Rhea" id="RHEA:12721"/>
        <dbReference type="ChEBI" id="CHEBI:15378"/>
        <dbReference type="ChEBI" id="CHEBI:17509"/>
        <dbReference type="ChEBI" id="CHEBI:57443"/>
        <dbReference type="ChEBI" id="CHEBI:57834"/>
        <dbReference type="ChEBI" id="CHEBI:326268"/>
        <dbReference type="EC" id="2.5.1.16"/>
    </reaction>
</comment>
<dbReference type="PANTHER" id="PTHR43317:SF1">
    <property type="entry name" value="THERMOSPERMINE SYNTHASE ACAULIS5"/>
    <property type="match status" value="1"/>
</dbReference>
<proteinExistence type="inferred from homology"/>
<dbReference type="CDD" id="cd02440">
    <property type="entry name" value="AdoMet_MTases"/>
    <property type="match status" value="1"/>
</dbReference>
<dbReference type="InterPro" id="IPR029063">
    <property type="entry name" value="SAM-dependent_MTases_sf"/>
</dbReference>
<organism evidence="7 8">
    <name type="scientific">Priestia iocasae</name>
    <dbReference type="NCBI Taxonomy" id="2291674"/>
    <lineage>
        <taxon>Bacteria</taxon>
        <taxon>Bacillati</taxon>
        <taxon>Bacillota</taxon>
        <taxon>Bacilli</taxon>
        <taxon>Bacillales</taxon>
        <taxon>Bacillaceae</taxon>
        <taxon>Priestia</taxon>
    </lineage>
</organism>
<dbReference type="EMBL" id="JAFBFC010000003">
    <property type="protein sequence ID" value="MBM7703299.1"/>
    <property type="molecule type" value="Genomic_DNA"/>
</dbReference>
<comment type="subunit">
    <text evidence="4">Homodimer or homotetramer.</text>
</comment>
<dbReference type="Gene3D" id="3.40.50.150">
    <property type="entry name" value="Vaccinia Virus protein VP39"/>
    <property type="match status" value="1"/>
</dbReference>
<dbReference type="PROSITE" id="PS01330">
    <property type="entry name" value="PABS_1"/>
    <property type="match status" value="1"/>
</dbReference>
<evidence type="ECO:0000313" key="7">
    <source>
        <dbReference type="EMBL" id="MBM7703299.1"/>
    </source>
</evidence>
<dbReference type="PROSITE" id="PS51006">
    <property type="entry name" value="PABS_2"/>
    <property type="match status" value="1"/>
</dbReference>
<keyword evidence="3 4" id="KW-0620">Polyamine biosynthesis</keyword>
<dbReference type="EC" id="2.5.1.16" evidence="4"/>
<dbReference type="InterPro" id="IPR030374">
    <property type="entry name" value="PABS"/>
</dbReference>
<feature type="active site" description="Proton acceptor" evidence="4 5">
    <location>
        <position position="196"/>
    </location>
</feature>
<protein>
    <recommendedName>
        <fullName evidence="4">Polyamine aminopropyltransferase</fullName>
    </recommendedName>
    <alternativeName>
        <fullName evidence="4">Putrescine aminopropyltransferase</fullName>
        <shortName evidence="4">PAPT</shortName>
    </alternativeName>
    <alternativeName>
        <fullName evidence="4">Spermidine synthase</fullName>
        <shortName evidence="4">SPDS</shortName>
        <shortName evidence="4">SPDSY</shortName>
        <ecNumber evidence="4">2.5.1.16</ecNumber>
    </alternativeName>
</protein>
<dbReference type="InterPro" id="IPR001045">
    <property type="entry name" value="Spermi_synthase"/>
</dbReference>
<evidence type="ECO:0000256" key="4">
    <source>
        <dbReference type="HAMAP-Rule" id="MF_00198"/>
    </source>
</evidence>
<reference evidence="7 8" key="1">
    <citation type="submission" date="2021-01" db="EMBL/GenBank/DDBJ databases">
        <title>Genomic Encyclopedia of Type Strains, Phase IV (KMG-IV): sequencing the most valuable type-strain genomes for metagenomic binning, comparative biology and taxonomic classification.</title>
        <authorList>
            <person name="Goeker M."/>
        </authorList>
    </citation>
    <scope>NUCLEOTIDE SEQUENCE [LARGE SCALE GENOMIC DNA]</scope>
    <source>
        <strain evidence="7 8">DSM 104297</strain>
    </source>
</reference>
<comment type="caution">
    <text evidence="7">The sequence shown here is derived from an EMBL/GenBank/DDBJ whole genome shotgun (WGS) entry which is preliminary data.</text>
</comment>
<comment type="function">
    <text evidence="4">Catalyzes the irreversible transfer of a propylamine group from the amino donor S-adenosylmethioninamine (decarboxy-AdoMet) to putrescine (1,4-diaminobutane) to yield spermidine.</text>
</comment>
<gene>
    <name evidence="4" type="primary">speE</name>
    <name evidence="7" type="ORF">JOC83_002146</name>
</gene>
<comment type="pathway">
    <text evidence="4">Amine and polyamine biosynthesis; spermidine biosynthesis; spermidine from putrescine: step 1/1.</text>
</comment>
<dbReference type="HAMAP" id="MF_00198">
    <property type="entry name" value="Spermidine_synth"/>
    <property type="match status" value="1"/>
</dbReference>
<feature type="binding site" evidence="4">
    <location>
        <position position="124"/>
    </location>
    <ligand>
        <name>spermidine</name>
        <dbReference type="ChEBI" id="CHEBI:57834"/>
    </ligand>
</feature>
<evidence type="ECO:0000256" key="1">
    <source>
        <dbReference type="ARBA" id="ARBA00007867"/>
    </source>
</evidence>
<keyword evidence="2 4" id="KW-0808">Transferase</keyword>